<dbReference type="VEuPathDB" id="FungiDB:AJ78_07336"/>
<accession>A0A1J9Q7U2</accession>
<gene>
    <name evidence="2" type="ORF">AJ78_07336</name>
</gene>
<dbReference type="AlphaFoldDB" id="A0A1J9Q7U2"/>
<organism evidence="2 3">
    <name type="scientific">Emergomyces pasteurianus Ep9510</name>
    <dbReference type="NCBI Taxonomy" id="1447872"/>
    <lineage>
        <taxon>Eukaryota</taxon>
        <taxon>Fungi</taxon>
        <taxon>Dikarya</taxon>
        <taxon>Ascomycota</taxon>
        <taxon>Pezizomycotina</taxon>
        <taxon>Eurotiomycetes</taxon>
        <taxon>Eurotiomycetidae</taxon>
        <taxon>Onygenales</taxon>
        <taxon>Ajellomycetaceae</taxon>
        <taxon>Emergomyces</taxon>
    </lineage>
</organism>
<keyword evidence="3" id="KW-1185">Reference proteome</keyword>
<protein>
    <submittedName>
        <fullName evidence="2">Uncharacterized protein</fullName>
    </submittedName>
</protein>
<feature type="chain" id="PRO_5011978327" evidence="1">
    <location>
        <begin position="19"/>
        <end position="253"/>
    </location>
</feature>
<name>A0A1J9Q7U2_9EURO</name>
<dbReference type="OrthoDB" id="4188408at2759"/>
<sequence>MKLSIVSAAFALSGSAIAAPAPIIPGLPELPGLGSLQSVQGIPDALTGQLVPSVTKGIGAAGLGSLLGPLQGLLGGGSGGGLGGLGGLGGGLGGLSLPIKARQDADFEISGMSPEQSAQMIQSITEIASALQVEKAVDGKLPDIPGLSKDKQEQLLGALKALVSRLAPLAKNGLKDIAPKLDALDVPTQGLTTREPILDGLPIVGGLLGGGTGGILSIVSGPLSIFTQVLGMTGVAPLLGPVLSTISGLGLGL</sequence>
<evidence type="ECO:0000313" key="2">
    <source>
        <dbReference type="EMBL" id="OJD12004.1"/>
    </source>
</evidence>
<evidence type="ECO:0000313" key="3">
    <source>
        <dbReference type="Proteomes" id="UP000182235"/>
    </source>
</evidence>
<comment type="caution">
    <text evidence="2">The sequence shown here is derived from an EMBL/GenBank/DDBJ whole genome shotgun (WGS) entry which is preliminary data.</text>
</comment>
<feature type="signal peptide" evidence="1">
    <location>
        <begin position="1"/>
        <end position="18"/>
    </location>
</feature>
<dbReference type="EMBL" id="LGRN01000460">
    <property type="protein sequence ID" value="OJD12004.1"/>
    <property type="molecule type" value="Genomic_DNA"/>
</dbReference>
<keyword evidence="1" id="KW-0732">Signal</keyword>
<evidence type="ECO:0000256" key="1">
    <source>
        <dbReference type="SAM" id="SignalP"/>
    </source>
</evidence>
<reference evidence="2 3" key="1">
    <citation type="submission" date="2015-07" db="EMBL/GenBank/DDBJ databases">
        <title>Emmonsia species relationships and genome sequence.</title>
        <authorList>
            <consortium name="The Broad Institute Genomics Platform"/>
            <person name="Cuomo C.A."/>
            <person name="Munoz J.F."/>
            <person name="Imamovic A."/>
            <person name="Priest M.E."/>
            <person name="Young S."/>
            <person name="Clay O.K."/>
            <person name="McEwen J.G."/>
        </authorList>
    </citation>
    <scope>NUCLEOTIDE SEQUENCE [LARGE SCALE GENOMIC DNA]</scope>
    <source>
        <strain evidence="2 3">UAMH 9510</strain>
    </source>
</reference>
<dbReference type="Proteomes" id="UP000182235">
    <property type="component" value="Unassembled WGS sequence"/>
</dbReference>
<proteinExistence type="predicted"/>